<name>A0A1I8F7R1_9PLAT</name>
<feature type="region of interest" description="Disordered" evidence="1">
    <location>
        <begin position="1"/>
        <end position="23"/>
    </location>
</feature>
<reference evidence="3" key="1">
    <citation type="submission" date="2016-11" db="UniProtKB">
        <authorList>
            <consortium name="WormBaseParasite"/>
        </authorList>
    </citation>
    <scope>IDENTIFICATION</scope>
</reference>
<feature type="region of interest" description="Disordered" evidence="1">
    <location>
        <begin position="106"/>
        <end position="131"/>
    </location>
</feature>
<dbReference type="AlphaFoldDB" id="A0A1I8F7R1"/>
<feature type="region of interest" description="Disordered" evidence="1">
    <location>
        <begin position="629"/>
        <end position="649"/>
    </location>
</feature>
<accession>A0A1I8F7R1</accession>
<feature type="compositionally biased region" description="Basic residues" evidence="1">
    <location>
        <begin position="121"/>
        <end position="130"/>
    </location>
</feature>
<organism evidence="2 3">
    <name type="scientific">Macrostomum lignano</name>
    <dbReference type="NCBI Taxonomy" id="282301"/>
    <lineage>
        <taxon>Eukaryota</taxon>
        <taxon>Metazoa</taxon>
        <taxon>Spiralia</taxon>
        <taxon>Lophotrochozoa</taxon>
        <taxon>Platyhelminthes</taxon>
        <taxon>Rhabditophora</taxon>
        <taxon>Macrostomorpha</taxon>
        <taxon>Macrostomida</taxon>
        <taxon>Macrostomidae</taxon>
        <taxon>Macrostomum</taxon>
    </lineage>
</organism>
<proteinExistence type="predicted"/>
<protein>
    <submittedName>
        <fullName evidence="3">Ig-like domain-containing protein</fullName>
    </submittedName>
</protein>
<keyword evidence="2" id="KW-1185">Reference proteome</keyword>
<dbReference type="Proteomes" id="UP000095280">
    <property type="component" value="Unplaced"/>
</dbReference>
<dbReference type="WBParaSite" id="maker-unitig_23749-snap-gene-0.1-mRNA-1">
    <property type="protein sequence ID" value="maker-unitig_23749-snap-gene-0.1-mRNA-1"/>
    <property type="gene ID" value="maker-unitig_23749-snap-gene-0.1"/>
</dbReference>
<evidence type="ECO:0000313" key="3">
    <source>
        <dbReference type="WBParaSite" id="maker-unitig_23749-snap-gene-0.1-mRNA-1"/>
    </source>
</evidence>
<evidence type="ECO:0000256" key="1">
    <source>
        <dbReference type="SAM" id="MobiDB-lite"/>
    </source>
</evidence>
<sequence length="1221" mass="138195">MSLAASLHRAALPSRSEGARTDVPCKKNQCARATKTTLTPSAAAVVAIRVVVTIKYIQVKRRHARGGKTNKRYPCPFNARVRSTRASAAVKCVRRVQCDREKRWQNAAPPDVAGKQSLRPSGRKCRKHSAYKYQTDRRRSTGMFGGTCVIYKRETIARLLCRSTGPSEHYPCRSGLPEEVQDASSELRAARAGSTGLSTIATSTVKKRCSGRICTLQLHPQADPLSRVVSGSRTALSRKPRKVQRPMLRKEELTLVLESLEKARRCKIVWREEAQAVSQEPCKKRKCRYQLSYHTTKCVQHNFRTITTKYRTRSTDDCVWATKNPCASRPLLWLARPTRFTTTRRRSAASARLDARRPFLNFYESRKYKTGRWVSIIKCKCNRKPLLLLEQEVRKGYRKLTKGGVYRSAAASALGSRLSLRKVQDHQIHCDPAMIVKKCTKTRGLPRLFLQISYRLVDGKCRKQRNTGSSRSSLVHQDAVRRPKTIRTKCKPGVVKRVTTHIFYTSHCQVYKSKRPRCTQHWHQEGEALGCSVQENQVQEGQGHVTKKCGGSRRYIVLSSPSGTPKQVAQLVRGQVHHQLHCSSLVCVHKGKCRPQKCVRHVEGLLEQDSHPSLQKKHRAYRGVYSSHLRGERKEMRSARAGSHQEDPVRLREDCPKAKIIRKECKPGRAKSVTTHIFYTSPLHQEGEALGPFRAEKIKCKGDKDHVTKCGGSRRYRVVVTIKYIQSKRRLAEAQRPPSGYPCPVKCHKDSDHHKACKKGRKFSVKVHHQGYTVRRACVHRASARHSEVRQTSSAIAKAVQNASARSSLQAASALLDQVSQTRLHTSTADQGSTGMFAELVSSTSERQLPDFFAVCTKRVTKSGVPCFPPSCGDEPKKVKLTKCGGKRRYRSVITTWNTRVGKKCRKHRTVKHYPCPVVCPKRSKTIKRTSCGKAGSTGLSRSRDFHHVKKRVALKSGKARRCKIVWREKKQKRISQEAVQRRRKCRYQLSYQHHQVVCTIPNHHNERKYRTRSTDAVSGDENPCVASAALAARPPDSLPQDDGRQQVQEGWTHADLPELLRVARKYKTGWVCHKKKVQVSIIKCKCTQEASAAPLTRSAGKELQEAYQGGVYRWDAAATPRRCPKAKTIRTQQVQAGVASSDESRQRHIFYTRPHVYKVETARQRSLHGSTAIKRGGSSLALFKWARKIKVHKKDQGHVTKWRRQSSLSVLSSTHQVQPK</sequence>
<evidence type="ECO:0000313" key="2">
    <source>
        <dbReference type="Proteomes" id="UP000095280"/>
    </source>
</evidence>